<name>A0AAD7HKA3_9AGAR</name>
<sequence length="363" mass="39629">MSVICLCLGLLVLWAPRLNIDDNIAADPRLEPYQTPKNAQYCADWALGVRSHGHVSVSFELPRNADLLFFLSRGPVYGHIHVINGGTASGPVIVNVSAQSHDGGNLRRTKAEPRNPHGDPRRDVQFNITIILKTGGFYKDLTTELALFNHSFDPFFSWGSLFGFEAIRLWTSNASMRPLTMGYSLMGGAMFIQTSNAEVRGGFVGFTLGTQVQLTTSNGAINADMSLISRFKSNTLRAVVQTSAGPVTINRGFTGKNAMAPASDSYFFLDVVTSFGAVTAELFPSYEGTYDLQTSLARPEVEQDPDIRDPLGKGRNRMVIKTRVGEHALKGSMYWSQDGETPDGFSRGAVKITTSQSPITLFC</sequence>
<feature type="region of interest" description="Disordered" evidence="1">
    <location>
        <begin position="101"/>
        <end position="120"/>
    </location>
</feature>
<evidence type="ECO:0000256" key="2">
    <source>
        <dbReference type="SAM" id="SignalP"/>
    </source>
</evidence>
<reference evidence="3" key="1">
    <citation type="submission" date="2023-03" db="EMBL/GenBank/DDBJ databases">
        <title>Massive genome expansion in bonnet fungi (Mycena s.s.) driven by repeated elements and novel gene families across ecological guilds.</title>
        <authorList>
            <consortium name="Lawrence Berkeley National Laboratory"/>
            <person name="Harder C.B."/>
            <person name="Miyauchi S."/>
            <person name="Viragh M."/>
            <person name="Kuo A."/>
            <person name="Thoen E."/>
            <person name="Andreopoulos B."/>
            <person name="Lu D."/>
            <person name="Skrede I."/>
            <person name="Drula E."/>
            <person name="Henrissat B."/>
            <person name="Morin E."/>
            <person name="Kohler A."/>
            <person name="Barry K."/>
            <person name="LaButti K."/>
            <person name="Morin E."/>
            <person name="Salamov A."/>
            <person name="Lipzen A."/>
            <person name="Mereny Z."/>
            <person name="Hegedus B."/>
            <person name="Baldrian P."/>
            <person name="Stursova M."/>
            <person name="Weitz H."/>
            <person name="Taylor A."/>
            <person name="Grigoriev I.V."/>
            <person name="Nagy L.G."/>
            <person name="Martin F."/>
            <person name="Kauserud H."/>
        </authorList>
    </citation>
    <scope>NUCLEOTIDE SEQUENCE</scope>
    <source>
        <strain evidence="3">CBHHK188m</strain>
    </source>
</reference>
<evidence type="ECO:0000313" key="3">
    <source>
        <dbReference type="EMBL" id="KAJ7722673.1"/>
    </source>
</evidence>
<feature type="signal peptide" evidence="2">
    <location>
        <begin position="1"/>
        <end position="20"/>
    </location>
</feature>
<evidence type="ECO:0000313" key="4">
    <source>
        <dbReference type="Proteomes" id="UP001215280"/>
    </source>
</evidence>
<dbReference type="EMBL" id="JARJLG010000255">
    <property type="protein sequence ID" value="KAJ7722673.1"/>
    <property type="molecule type" value="Genomic_DNA"/>
</dbReference>
<protein>
    <submittedName>
        <fullName evidence="3">Uncharacterized protein</fullName>
    </submittedName>
</protein>
<accession>A0AAD7HKA3</accession>
<organism evidence="3 4">
    <name type="scientific">Mycena maculata</name>
    <dbReference type="NCBI Taxonomy" id="230809"/>
    <lineage>
        <taxon>Eukaryota</taxon>
        <taxon>Fungi</taxon>
        <taxon>Dikarya</taxon>
        <taxon>Basidiomycota</taxon>
        <taxon>Agaricomycotina</taxon>
        <taxon>Agaricomycetes</taxon>
        <taxon>Agaricomycetidae</taxon>
        <taxon>Agaricales</taxon>
        <taxon>Marasmiineae</taxon>
        <taxon>Mycenaceae</taxon>
        <taxon>Mycena</taxon>
    </lineage>
</organism>
<proteinExistence type="predicted"/>
<keyword evidence="2" id="KW-0732">Signal</keyword>
<feature type="compositionally biased region" description="Basic and acidic residues" evidence="1">
    <location>
        <begin position="109"/>
        <end position="120"/>
    </location>
</feature>
<keyword evidence="4" id="KW-1185">Reference proteome</keyword>
<dbReference type="Proteomes" id="UP001215280">
    <property type="component" value="Unassembled WGS sequence"/>
</dbReference>
<comment type="caution">
    <text evidence="3">The sequence shown here is derived from an EMBL/GenBank/DDBJ whole genome shotgun (WGS) entry which is preliminary data.</text>
</comment>
<dbReference type="AlphaFoldDB" id="A0AAD7HKA3"/>
<evidence type="ECO:0000256" key="1">
    <source>
        <dbReference type="SAM" id="MobiDB-lite"/>
    </source>
</evidence>
<feature type="chain" id="PRO_5042119355" evidence="2">
    <location>
        <begin position="21"/>
        <end position="363"/>
    </location>
</feature>
<gene>
    <name evidence="3" type="ORF">DFH07DRAFT_971854</name>
</gene>